<dbReference type="GO" id="GO:0009986">
    <property type="term" value="C:cell surface"/>
    <property type="evidence" value="ECO:0007669"/>
    <property type="project" value="TreeGrafter"/>
</dbReference>
<accession>A0AAJ7TC92</accession>
<evidence type="ECO:0000256" key="3">
    <source>
        <dbReference type="ARBA" id="ARBA00022692"/>
    </source>
</evidence>
<evidence type="ECO:0000256" key="5">
    <source>
        <dbReference type="ARBA" id="ARBA00022989"/>
    </source>
</evidence>
<feature type="compositionally biased region" description="Polar residues" evidence="9">
    <location>
        <begin position="60"/>
        <end position="70"/>
    </location>
</feature>
<evidence type="ECO:0000313" key="13">
    <source>
        <dbReference type="Proteomes" id="UP001318040"/>
    </source>
</evidence>
<evidence type="ECO:0000256" key="7">
    <source>
        <dbReference type="ARBA" id="ARBA00023180"/>
    </source>
</evidence>
<evidence type="ECO:0000256" key="4">
    <source>
        <dbReference type="ARBA" id="ARBA00022974"/>
    </source>
</evidence>
<keyword evidence="13" id="KW-1185">Reference proteome</keyword>
<feature type="signal peptide" evidence="11">
    <location>
        <begin position="1"/>
        <end position="26"/>
    </location>
</feature>
<keyword evidence="7" id="KW-0325">Glycoprotein</keyword>
<evidence type="ECO:0000313" key="14">
    <source>
        <dbReference type="RefSeq" id="XP_032815276.1"/>
    </source>
</evidence>
<gene>
    <name evidence="14" type="primary">LOC116945172</name>
</gene>
<evidence type="ECO:0000256" key="10">
    <source>
        <dbReference type="SAM" id="Phobius"/>
    </source>
</evidence>
<evidence type="ECO:0000256" key="9">
    <source>
        <dbReference type="SAM" id="MobiDB-lite"/>
    </source>
</evidence>
<keyword evidence="3 10" id="KW-0812">Transmembrane</keyword>
<dbReference type="KEGG" id="pmrn:116945172"/>
<evidence type="ECO:0000256" key="1">
    <source>
        <dbReference type="ARBA" id="ARBA00004479"/>
    </source>
</evidence>
<sequence>MRTSPSSRRLILAIVAFSLFFQSVLPAEDDVFLEPQQEGSGNFSDDESSFDDDDTEGSASGEQRNGSISVVSKRPVTEAPSRVRLGNNVGYGRTAVELATSAPPPSLSSNIEKSNSQGQGFFDKTEVLAAVIAGGAVGILLAVLLVVLLVHRLKKKDAGSYALEQNKSYQAGYQKAPPQEIYA</sequence>
<evidence type="ECO:0000256" key="8">
    <source>
        <dbReference type="ARBA" id="ARBA00023207"/>
    </source>
</evidence>
<proteinExistence type="inferred from homology"/>
<feature type="chain" id="PRO_5042608983" evidence="11">
    <location>
        <begin position="27"/>
        <end position="183"/>
    </location>
</feature>
<dbReference type="GeneID" id="116945172"/>
<name>A0AAJ7TC92_PETMA</name>
<feature type="transmembrane region" description="Helical" evidence="10">
    <location>
        <begin position="127"/>
        <end position="150"/>
    </location>
</feature>
<evidence type="ECO:0000256" key="11">
    <source>
        <dbReference type="SAM" id="SignalP"/>
    </source>
</evidence>
<keyword evidence="11" id="KW-0732">Signal</keyword>
<comment type="subcellular location">
    <subcellularLocation>
        <location evidence="1">Membrane</location>
        <topology evidence="1">Single-pass type I membrane protein</topology>
    </subcellularLocation>
</comment>
<reference evidence="14" key="1">
    <citation type="submission" date="2025-08" db="UniProtKB">
        <authorList>
            <consortium name="RefSeq"/>
        </authorList>
    </citation>
    <scope>IDENTIFICATION</scope>
    <source>
        <tissue evidence="14">Sperm</tissue>
    </source>
</reference>
<feature type="region of interest" description="Disordered" evidence="9">
    <location>
        <begin position="35"/>
        <end position="73"/>
    </location>
</feature>
<feature type="compositionally biased region" description="Acidic residues" evidence="9">
    <location>
        <begin position="44"/>
        <end position="56"/>
    </location>
</feature>
<organism evidence="13 14">
    <name type="scientific">Petromyzon marinus</name>
    <name type="common">Sea lamprey</name>
    <dbReference type="NCBI Taxonomy" id="7757"/>
    <lineage>
        <taxon>Eukaryota</taxon>
        <taxon>Metazoa</taxon>
        <taxon>Chordata</taxon>
        <taxon>Craniata</taxon>
        <taxon>Vertebrata</taxon>
        <taxon>Cyclostomata</taxon>
        <taxon>Hyperoartia</taxon>
        <taxon>Petromyzontiformes</taxon>
        <taxon>Petromyzontidae</taxon>
        <taxon>Petromyzon</taxon>
    </lineage>
</organism>
<keyword evidence="5 10" id="KW-1133">Transmembrane helix</keyword>
<dbReference type="Pfam" id="PF01034">
    <property type="entry name" value="Syndecan"/>
    <property type="match status" value="1"/>
</dbReference>
<evidence type="ECO:0000256" key="2">
    <source>
        <dbReference type="ARBA" id="ARBA00005343"/>
    </source>
</evidence>
<dbReference type="AlphaFoldDB" id="A0AAJ7TC92"/>
<dbReference type="GO" id="GO:0016477">
    <property type="term" value="P:cell migration"/>
    <property type="evidence" value="ECO:0007669"/>
    <property type="project" value="TreeGrafter"/>
</dbReference>
<dbReference type="Proteomes" id="UP001318040">
    <property type="component" value="Chromosome 23"/>
</dbReference>
<dbReference type="InterPro" id="IPR027789">
    <property type="entry name" value="Syndecan/Neurexin_dom"/>
</dbReference>
<dbReference type="PANTHER" id="PTHR10915:SF1">
    <property type="entry name" value="SYNDECAN"/>
    <property type="match status" value="1"/>
</dbReference>
<dbReference type="RefSeq" id="XP_032815276.1">
    <property type="nucleotide sequence ID" value="XM_032959385.1"/>
</dbReference>
<keyword evidence="4" id="KW-0654">Proteoglycan</keyword>
<dbReference type="InterPro" id="IPR001050">
    <property type="entry name" value="Syndecan"/>
</dbReference>
<feature type="domain" description="Syndecan/Neurexin" evidence="12">
    <location>
        <begin position="121"/>
        <end position="180"/>
    </location>
</feature>
<keyword evidence="6 10" id="KW-0472">Membrane</keyword>
<dbReference type="GO" id="GO:0016020">
    <property type="term" value="C:membrane"/>
    <property type="evidence" value="ECO:0007669"/>
    <property type="project" value="UniProtKB-SubCell"/>
</dbReference>
<dbReference type="PANTHER" id="PTHR10915">
    <property type="entry name" value="SYNDECAN"/>
    <property type="match status" value="1"/>
</dbReference>
<evidence type="ECO:0000259" key="12">
    <source>
        <dbReference type="Pfam" id="PF01034"/>
    </source>
</evidence>
<evidence type="ECO:0000256" key="6">
    <source>
        <dbReference type="ARBA" id="ARBA00023136"/>
    </source>
</evidence>
<protein>
    <submittedName>
        <fullName evidence="14">Syndecan-2-B-like isoform X1</fullName>
    </submittedName>
</protein>
<comment type="similarity">
    <text evidence="2">Belongs to the syndecan proteoglycan family.</text>
</comment>
<keyword evidence="8" id="KW-0357">Heparan sulfate</keyword>